<dbReference type="SUPFAM" id="SSF160104">
    <property type="entry name" value="Acetoacetate decarboxylase-like"/>
    <property type="match status" value="1"/>
</dbReference>
<protein>
    <submittedName>
        <fullName evidence="1">Acetoacetate decarboxylase family protein</fullName>
    </submittedName>
</protein>
<dbReference type="Pfam" id="PF06314">
    <property type="entry name" value="ADC"/>
    <property type="match status" value="1"/>
</dbReference>
<dbReference type="PANTHER" id="PTHR35467">
    <property type="match status" value="1"/>
</dbReference>
<dbReference type="Gene3D" id="2.40.400.10">
    <property type="entry name" value="Acetoacetate decarboxylase-like"/>
    <property type="match status" value="1"/>
</dbReference>
<dbReference type="InterPro" id="IPR023375">
    <property type="entry name" value="ADC_dom_sf"/>
</dbReference>
<dbReference type="InterPro" id="IPR010451">
    <property type="entry name" value="Acetoacetate_decarboxylase"/>
</dbReference>
<dbReference type="RefSeq" id="WP_190942681.1">
    <property type="nucleotide sequence ID" value="NZ_JACJSI010000047.1"/>
</dbReference>
<evidence type="ECO:0000313" key="1">
    <source>
        <dbReference type="EMBL" id="MBD2532020.1"/>
    </source>
</evidence>
<dbReference type="PANTHER" id="PTHR35467:SF2">
    <property type="entry name" value="PROTEIN NEOXANTHIN-DEFICIENT 1"/>
    <property type="match status" value="1"/>
</dbReference>
<dbReference type="EMBL" id="JACJSI010000047">
    <property type="protein sequence ID" value="MBD2532020.1"/>
    <property type="molecule type" value="Genomic_DNA"/>
</dbReference>
<gene>
    <name evidence="1" type="ORF">H6G97_21500</name>
</gene>
<accession>A0ABR8DUT7</accession>
<sequence length="211" mass="23355">MPYPQAPWTLQGYAIQTLHLVNIDQVRPLIPLELKIISVWPGKTLASVYLSHYGSGSVLEYSELIIAPAVVNYQSKIGGWVSHIYVDNADSVAGGREIWGLPKELAEFSWKQGKYVTVHQGNRKLCSLNYNQQSLAWRQWLSASAFGVKGADLLIFPAEFESVLGLISSKLEIPAESPFSGIDLGQPWLTVRCEQMSLRIDAPNVVGQMAI</sequence>
<name>A0ABR8DUT7_9NOSO</name>
<reference evidence="1 2" key="1">
    <citation type="journal article" date="2020" name="ISME J.">
        <title>Comparative genomics reveals insights into cyanobacterial evolution and habitat adaptation.</title>
        <authorList>
            <person name="Chen M.Y."/>
            <person name="Teng W.K."/>
            <person name="Zhao L."/>
            <person name="Hu C.X."/>
            <person name="Zhou Y.K."/>
            <person name="Han B.P."/>
            <person name="Song L.R."/>
            <person name="Shu W.S."/>
        </authorList>
    </citation>
    <scope>NUCLEOTIDE SEQUENCE [LARGE SCALE GENOMIC DNA]</scope>
    <source>
        <strain evidence="1 2">FACHB-838</strain>
    </source>
</reference>
<dbReference type="InterPro" id="IPR039343">
    <property type="entry name" value="NDX1-like"/>
</dbReference>
<comment type="caution">
    <text evidence="1">The sequence shown here is derived from an EMBL/GenBank/DDBJ whole genome shotgun (WGS) entry which is preliminary data.</text>
</comment>
<keyword evidence="2" id="KW-1185">Reference proteome</keyword>
<proteinExistence type="predicted"/>
<dbReference type="Proteomes" id="UP000623440">
    <property type="component" value="Unassembled WGS sequence"/>
</dbReference>
<organism evidence="1 2">
    <name type="scientific">Nostoc flagelliforme FACHB-838</name>
    <dbReference type="NCBI Taxonomy" id="2692904"/>
    <lineage>
        <taxon>Bacteria</taxon>
        <taxon>Bacillati</taxon>
        <taxon>Cyanobacteriota</taxon>
        <taxon>Cyanophyceae</taxon>
        <taxon>Nostocales</taxon>
        <taxon>Nostocaceae</taxon>
        <taxon>Nostoc</taxon>
    </lineage>
</organism>
<evidence type="ECO:0000313" key="2">
    <source>
        <dbReference type="Proteomes" id="UP000623440"/>
    </source>
</evidence>